<dbReference type="GO" id="GO:0005078">
    <property type="term" value="F:MAP-kinase scaffold activity"/>
    <property type="evidence" value="ECO:0007669"/>
    <property type="project" value="InterPro"/>
</dbReference>
<keyword evidence="3" id="KW-0963">Cytoplasm</keyword>
<dbReference type="Pfam" id="PF16471">
    <property type="entry name" value="JIP_LZII"/>
    <property type="match status" value="1"/>
</dbReference>
<evidence type="ECO:0000256" key="5">
    <source>
        <dbReference type="SAM" id="MobiDB-lite"/>
    </source>
</evidence>
<sequence length="348" mass="37607">MSPGCMLLFVFGFVGGAVVINSAILVSLSVLLLVHFSISTGVPALTQNLPRILRKERPISLGIFPLPAGDGLLTPDTQKGGETPGSEQWKFQELSQPRSHTSLKDELSDVSQGGSKATTPASTAASDVATLPTDTPLKEDNEGFVKVADTPNKSEISKHIEVQVAQETRNVSTGSAENEEEKSEVQAIIESTPELDMDKDLSGYKGSSTPTKGIENKAFDRNTESLFEELSSAGSGLIGDVDEGADLLGEYSDHNFFGMGREVENLILENTQLLETKHALNVVKNDLIAKVDELTCEKDVLQGELEAVKLAKLKLEEKNKELEEELRKARAEAEDARQKAKDDDDVGL</sequence>
<dbReference type="Gene3D" id="1.20.5.1000">
    <property type="entry name" value="arf6 gtpase in complex with a specific effector, jip4"/>
    <property type="match status" value="1"/>
</dbReference>
<dbReference type="GO" id="GO:0030159">
    <property type="term" value="F:signaling receptor complex adaptor activity"/>
    <property type="evidence" value="ECO:0007669"/>
    <property type="project" value="TreeGrafter"/>
</dbReference>
<keyword evidence="9" id="KW-0808">Transferase</keyword>
<dbReference type="GO" id="GO:0005737">
    <property type="term" value="C:cytoplasm"/>
    <property type="evidence" value="ECO:0007669"/>
    <property type="project" value="UniProtKB-SubCell"/>
</dbReference>
<name>A0A7F8RAD4_LEPWE</name>
<keyword evidence="8" id="KW-1185">Reference proteome</keyword>
<feature type="compositionally biased region" description="Basic and acidic residues" evidence="5">
    <location>
        <begin position="323"/>
        <end position="342"/>
    </location>
</feature>
<feature type="compositionally biased region" description="Low complexity" evidence="5">
    <location>
        <begin position="115"/>
        <end position="130"/>
    </location>
</feature>
<keyword evidence="6" id="KW-0812">Transmembrane</keyword>
<keyword evidence="9" id="KW-0418">Kinase</keyword>
<keyword evidence="6" id="KW-1133">Transmembrane helix</keyword>
<evidence type="ECO:0000259" key="7">
    <source>
        <dbReference type="Pfam" id="PF16471"/>
    </source>
</evidence>
<dbReference type="PANTHER" id="PTHR13886:SF2">
    <property type="entry name" value="C-JUN-AMINO-TERMINAL KINASE-INTERACTING PROTEIN 4"/>
    <property type="match status" value="1"/>
</dbReference>
<keyword evidence="4" id="KW-0175">Coiled coil</keyword>
<evidence type="ECO:0000256" key="4">
    <source>
        <dbReference type="ARBA" id="ARBA00023054"/>
    </source>
</evidence>
<feature type="transmembrane region" description="Helical" evidence="6">
    <location>
        <begin position="6"/>
        <end position="34"/>
    </location>
</feature>
<dbReference type="Proteomes" id="UP000245341">
    <property type="component" value="Unplaced"/>
</dbReference>
<evidence type="ECO:0000313" key="9">
    <source>
        <dbReference type="RefSeq" id="XP_030890370.1"/>
    </source>
</evidence>
<dbReference type="GO" id="GO:0016301">
    <property type="term" value="F:kinase activity"/>
    <property type="evidence" value="ECO:0007669"/>
    <property type="project" value="UniProtKB-KW"/>
</dbReference>
<dbReference type="InterPro" id="IPR032486">
    <property type="entry name" value="JIP_LZII"/>
</dbReference>
<dbReference type="GO" id="GO:0019894">
    <property type="term" value="F:kinesin binding"/>
    <property type="evidence" value="ECO:0007669"/>
    <property type="project" value="TreeGrafter"/>
</dbReference>
<proteinExistence type="inferred from homology"/>
<protein>
    <submittedName>
        <fullName evidence="9">C-Jun-amino-terminal kinase-interacting protein 4</fullName>
    </submittedName>
</protein>
<evidence type="ECO:0000256" key="3">
    <source>
        <dbReference type="ARBA" id="ARBA00022490"/>
    </source>
</evidence>
<comment type="subcellular location">
    <subcellularLocation>
        <location evidence="1">Cytoplasm</location>
    </subcellularLocation>
</comment>
<evidence type="ECO:0000256" key="6">
    <source>
        <dbReference type="SAM" id="Phobius"/>
    </source>
</evidence>
<evidence type="ECO:0000256" key="2">
    <source>
        <dbReference type="ARBA" id="ARBA00009866"/>
    </source>
</evidence>
<dbReference type="OrthoDB" id="10256043at2759"/>
<keyword evidence="6" id="KW-0472">Membrane</keyword>
<dbReference type="GeneID" id="102736900"/>
<dbReference type="AlphaFoldDB" id="A0A7F8RAD4"/>
<dbReference type="RefSeq" id="XP_030890370.1">
    <property type="nucleotide sequence ID" value="XM_031034510.1"/>
</dbReference>
<evidence type="ECO:0000313" key="8">
    <source>
        <dbReference type="Proteomes" id="UP000245341"/>
    </source>
</evidence>
<accession>A0A7F8RAD4</accession>
<feature type="domain" description="JNK-interacting protein leucine zipper II" evidence="7">
    <location>
        <begin position="257"/>
        <end position="327"/>
    </location>
</feature>
<comment type="similarity">
    <text evidence="2">Belongs to the JIP scaffold family.</text>
</comment>
<reference evidence="9" key="1">
    <citation type="submission" date="2025-08" db="UniProtKB">
        <authorList>
            <consortium name="RefSeq"/>
        </authorList>
    </citation>
    <scope>IDENTIFICATION</scope>
    <source>
        <tissue evidence="9">Liver</tissue>
    </source>
</reference>
<dbReference type="FunFam" id="1.20.5.1000:FF:000001">
    <property type="entry name" value="C-Jun-amino-terminal kinase-interacting protein 3 isoform X2"/>
    <property type="match status" value="1"/>
</dbReference>
<feature type="region of interest" description="Disordered" evidence="5">
    <location>
        <begin position="94"/>
        <end position="139"/>
    </location>
</feature>
<evidence type="ECO:0000256" key="1">
    <source>
        <dbReference type="ARBA" id="ARBA00004496"/>
    </source>
</evidence>
<organism evidence="8 9">
    <name type="scientific">Leptonychotes weddellii</name>
    <name type="common">Weddell seal</name>
    <name type="synonym">Otaria weddellii</name>
    <dbReference type="NCBI Taxonomy" id="9713"/>
    <lineage>
        <taxon>Eukaryota</taxon>
        <taxon>Metazoa</taxon>
        <taxon>Chordata</taxon>
        <taxon>Craniata</taxon>
        <taxon>Vertebrata</taxon>
        <taxon>Euteleostomi</taxon>
        <taxon>Mammalia</taxon>
        <taxon>Eutheria</taxon>
        <taxon>Laurasiatheria</taxon>
        <taxon>Carnivora</taxon>
        <taxon>Caniformia</taxon>
        <taxon>Pinnipedia</taxon>
        <taxon>Phocidae</taxon>
        <taxon>Monachinae</taxon>
        <taxon>Lobodontini</taxon>
        <taxon>Leptonychotes</taxon>
    </lineage>
</organism>
<dbReference type="GO" id="GO:0016192">
    <property type="term" value="P:vesicle-mediated transport"/>
    <property type="evidence" value="ECO:0007669"/>
    <property type="project" value="TreeGrafter"/>
</dbReference>
<dbReference type="GO" id="GO:0008432">
    <property type="term" value="F:JUN kinase binding"/>
    <property type="evidence" value="ECO:0007669"/>
    <property type="project" value="TreeGrafter"/>
</dbReference>
<dbReference type="KEGG" id="lww:102736900"/>
<feature type="region of interest" description="Disordered" evidence="5">
    <location>
        <begin position="323"/>
        <end position="348"/>
    </location>
</feature>
<dbReference type="InterPro" id="IPR039911">
    <property type="entry name" value="JIP3/JIP4"/>
</dbReference>
<dbReference type="PANTHER" id="PTHR13886">
    <property type="entry name" value="JNK/SAPK-ASSOCIATED PROTEIN"/>
    <property type="match status" value="1"/>
</dbReference>
<gene>
    <name evidence="9" type="primary">LOC102736900</name>
</gene>